<evidence type="ECO:0000256" key="4">
    <source>
        <dbReference type="ARBA" id="ARBA00022801"/>
    </source>
</evidence>
<evidence type="ECO:0000256" key="7">
    <source>
        <dbReference type="RuleBase" id="RU004296"/>
    </source>
</evidence>
<evidence type="ECO:0000256" key="2">
    <source>
        <dbReference type="ARBA" id="ARBA00022670"/>
    </source>
</evidence>
<dbReference type="EC" id="3.4.21.-" evidence="7"/>
<dbReference type="InterPro" id="IPR009003">
    <property type="entry name" value="Peptidase_S1_PA"/>
</dbReference>
<keyword evidence="9" id="KW-1185">Reference proteome</keyword>
<dbReference type="InterPro" id="IPR008256">
    <property type="entry name" value="Peptidase_S1B"/>
</dbReference>
<dbReference type="GO" id="GO:0006508">
    <property type="term" value="P:proteolysis"/>
    <property type="evidence" value="ECO:0007669"/>
    <property type="project" value="UniProtKB-KW"/>
</dbReference>
<dbReference type="SUPFAM" id="SSF50494">
    <property type="entry name" value="Trypsin-like serine proteases"/>
    <property type="match status" value="1"/>
</dbReference>
<dbReference type="PANTHER" id="PTHR15462">
    <property type="entry name" value="SERINE PROTEASE"/>
    <property type="match status" value="1"/>
</dbReference>
<dbReference type="InterPro" id="IPR043504">
    <property type="entry name" value="Peptidase_S1_PA_chymotrypsin"/>
</dbReference>
<dbReference type="AlphaFoldDB" id="A0A9W5X6M6"/>
<evidence type="ECO:0000256" key="6">
    <source>
        <dbReference type="PIRSR" id="PIRSR608256-1"/>
    </source>
</evidence>
<evidence type="ECO:0000256" key="5">
    <source>
        <dbReference type="ARBA" id="ARBA00022825"/>
    </source>
</evidence>
<protein>
    <recommendedName>
        <fullName evidence="7">Serine protease</fullName>
        <ecNumber evidence="7">3.4.21.-</ecNumber>
    </recommendedName>
</protein>
<organism evidence="8 9">
    <name type="scientific">Lentibacillus populi</name>
    <dbReference type="NCBI Taxonomy" id="1827502"/>
    <lineage>
        <taxon>Bacteria</taxon>
        <taxon>Bacillati</taxon>
        <taxon>Bacillota</taxon>
        <taxon>Bacilli</taxon>
        <taxon>Bacillales</taxon>
        <taxon>Bacillaceae</taxon>
        <taxon>Lentibacillus</taxon>
    </lineage>
</organism>
<evidence type="ECO:0000313" key="9">
    <source>
        <dbReference type="Proteomes" id="UP000621492"/>
    </source>
</evidence>
<keyword evidence="4 7" id="KW-0378">Hydrolase</keyword>
<dbReference type="GO" id="GO:0008236">
    <property type="term" value="F:serine-type peptidase activity"/>
    <property type="evidence" value="ECO:0007669"/>
    <property type="project" value="UniProtKB-KW"/>
</dbReference>
<comment type="caution">
    <text evidence="8">The sequence shown here is derived from an EMBL/GenBank/DDBJ whole genome shotgun (WGS) entry which is preliminary data.</text>
</comment>
<name>A0A9W5X6M6_9BACI</name>
<dbReference type="InterPro" id="IPR050966">
    <property type="entry name" value="Glutamyl_endopeptidase"/>
</dbReference>
<keyword evidence="3" id="KW-0732">Signal</keyword>
<dbReference type="EMBL" id="BMJD01000035">
    <property type="protein sequence ID" value="GGB54072.1"/>
    <property type="molecule type" value="Genomic_DNA"/>
</dbReference>
<comment type="similarity">
    <text evidence="1 7">Belongs to the peptidase S1B family.</text>
</comment>
<dbReference type="Gene3D" id="2.40.10.10">
    <property type="entry name" value="Trypsin-like serine proteases"/>
    <property type="match status" value="2"/>
</dbReference>
<gene>
    <name evidence="8" type="ORF">GCM10011409_34650</name>
</gene>
<sequence>MENQTIGISNTINEIIPFAVIGTDGREKVNDTDVMPYRAISFISLTFENEGSGTCTGTVVARDLILTNAHCLDNEDNGNAVSSTVYPAVYDSHYSYGAWQMEEAYIPRGWSENRDIKYDYAVIKVEPLGDLHVGEITGTLGMTDQNLNSETVSVYGYPGDLMAEDGQISQWGMSSSVYDWNQNMVYYTLDTNNGQSGSPVLNTNNEVVGVHRGSWVDADREPIYNGGPKANDELITFVLTIAP</sequence>
<proteinExistence type="inferred from homology"/>
<feature type="active site" description="Charge relay system" evidence="6">
    <location>
        <position position="115"/>
    </location>
</feature>
<dbReference type="RefSeq" id="WP_188725568.1">
    <property type="nucleotide sequence ID" value="NZ_BMJD01000035.1"/>
</dbReference>
<feature type="active site" description="Charge relay system" evidence="6">
    <location>
        <position position="196"/>
    </location>
</feature>
<dbReference type="PRINTS" id="PR00839">
    <property type="entry name" value="V8PROTEASE"/>
</dbReference>
<accession>A0A9W5X6M6</accession>
<evidence type="ECO:0000313" key="8">
    <source>
        <dbReference type="EMBL" id="GGB54072.1"/>
    </source>
</evidence>
<keyword evidence="2 7" id="KW-0645">Protease</keyword>
<reference evidence="8" key="1">
    <citation type="journal article" date="2014" name="Int. J. Syst. Evol. Microbiol.">
        <title>Complete genome sequence of Corynebacterium casei LMG S-19264T (=DSM 44701T), isolated from a smear-ripened cheese.</title>
        <authorList>
            <consortium name="US DOE Joint Genome Institute (JGI-PGF)"/>
            <person name="Walter F."/>
            <person name="Albersmeier A."/>
            <person name="Kalinowski J."/>
            <person name="Ruckert C."/>
        </authorList>
    </citation>
    <scope>NUCLEOTIDE SEQUENCE</scope>
    <source>
        <strain evidence="8">CGMCC 1.15454</strain>
    </source>
</reference>
<evidence type="ECO:0000256" key="1">
    <source>
        <dbReference type="ARBA" id="ARBA00008764"/>
    </source>
</evidence>
<dbReference type="PANTHER" id="PTHR15462:SF8">
    <property type="entry name" value="SERINE PROTEASE"/>
    <property type="match status" value="1"/>
</dbReference>
<reference evidence="8" key="2">
    <citation type="submission" date="2020-09" db="EMBL/GenBank/DDBJ databases">
        <authorList>
            <person name="Sun Q."/>
            <person name="Zhou Y."/>
        </authorList>
    </citation>
    <scope>NUCLEOTIDE SEQUENCE</scope>
    <source>
        <strain evidence="8">CGMCC 1.15454</strain>
    </source>
</reference>
<evidence type="ECO:0000256" key="3">
    <source>
        <dbReference type="ARBA" id="ARBA00022729"/>
    </source>
</evidence>
<keyword evidence="5 7" id="KW-0720">Serine protease</keyword>
<feature type="active site" description="Charge relay system" evidence="6">
    <location>
        <position position="70"/>
    </location>
</feature>
<dbReference type="Proteomes" id="UP000621492">
    <property type="component" value="Unassembled WGS sequence"/>
</dbReference>
<dbReference type="Pfam" id="PF13365">
    <property type="entry name" value="Trypsin_2"/>
    <property type="match status" value="1"/>
</dbReference>